<dbReference type="Gene3D" id="2.60.40.10">
    <property type="entry name" value="Immunoglobulins"/>
    <property type="match status" value="1"/>
</dbReference>
<dbReference type="InterPro" id="IPR013783">
    <property type="entry name" value="Ig-like_fold"/>
</dbReference>
<evidence type="ECO:0000313" key="1">
    <source>
        <dbReference type="EMBL" id="WOK04794.1"/>
    </source>
</evidence>
<dbReference type="EMBL" id="CP136051">
    <property type="protein sequence ID" value="WOK04794.1"/>
    <property type="molecule type" value="Genomic_DNA"/>
</dbReference>
<name>A0ABZ0IJV4_9BACT</name>
<protein>
    <submittedName>
        <fullName evidence="1">Carboxypeptidase regulatory-like domain-containing protein</fullName>
    </submittedName>
</protein>
<sequence>MKRIAYRITGLNILMIACFVLLTSSTQLLPTNLRITVLNSLGNAEEGVTVTLYATEENYIEETNPVQEAQLTDQKGRVTFTKLDPKPYFVVARKGDLDNNGEGAETAPLQEGRMNKVNIVIQ</sequence>
<evidence type="ECO:0000313" key="2">
    <source>
        <dbReference type="Proteomes" id="UP001302349"/>
    </source>
</evidence>
<reference evidence="1 2" key="1">
    <citation type="journal article" date="2023" name="Microbiol. Resour. Announc.">
        <title>Complete Genome Sequence of Imperialibacter roseus strain P4T.</title>
        <authorList>
            <person name="Tizabi D.R."/>
            <person name="Bachvaroff T."/>
            <person name="Hill R.T."/>
        </authorList>
    </citation>
    <scope>NUCLEOTIDE SEQUENCE [LARGE SCALE GENOMIC DNA]</scope>
    <source>
        <strain evidence="1 2">P4T</strain>
    </source>
</reference>
<accession>A0ABZ0IJV4</accession>
<gene>
    <name evidence="1" type="ORF">RT717_17060</name>
</gene>
<proteinExistence type="predicted"/>
<organism evidence="1 2">
    <name type="scientific">Imperialibacter roseus</name>
    <dbReference type="NCBI Taxonomy" id="1324217"/>
    <lineage>
        <taxon>Bacteria</taxon>
        <taxon>Pseudomonadati</taxon>
        <taxon>Bacteroidota</taxon>
        <taxon>Cytophagia</taxon>
        <taxon>Cytophagales</taxon>
        <taxon>Flammeovirgaceae</taxon>
        <taxon>Imperialibacter</taxon>
    </lineage>
</organism>
<dbReference type="PROSITE" id="PS51257">
    <property type="entry name" value="PROKAR_LIPOPROTEIN"/>
    <property type="match status" value="1"/>
</dbReference>
<dbReference type="Proteomes" id="UP001302349">
    <property type="component" value="Chromosome"/>
</dbReference>
<keyword evidence="2" id="KW-1185">Reference proteome</keyword>
<dbReference type="RefSeq" id="WP_317487594.1">
    <property type="nucleotide sequence ID" value="NZ_CP136051.1"/>
</dbReference>